<evidence type="ECO:0000313" key="13">
    <source>
        <dbReference type="Proteomes" id="UP000001307"/>
    </source>
</evidence>
<keyword evidence="4" id="KW-0808">Transferase</keyword>
<evidence type="ECO:0000256" key="5">
    <source>
        <dbReference type="ARBA" id="ARBA00022692"/>
    </source>
</evidence>
<gene>
    <name evidence="12" type="ORF">GSOID_T00004611001</name>
</gene>
<feature type="region of interest" description="Disordered" evidence="11">
    <location>
        <begin position="74"/>
        <end position="96"/>
    </location>
</feature>
<sequence length="255" mass="28956">MLAHFFIRLRNLPSEAPIMPRIFRTNLFFILLGIATFLFLREIKLNLDDDEQKAYDLLDKNSDLVKISAGSSAGKEAKTERSQSRNSAVAKDYPDHGKALPNGRLAIVPAEEVSDETIWIINEPDACKDKAPTMILGVAAAVYAFERREIIRQTWGTYANTEDVKLLFFVGDNGDANVNEHLIKEAKENQDIIQENYVESYWNLTRKTVGQLKWTKEYCPGAKILAHLDDDVFIDVPKVIKALTVDQVKDYKAFF</sequence>
<keyword evidence="13" id="KW-1185">Reference proteome</keyword>
<evidence type="ECO:0000256" key="1">
    <source>
        <dbReference type="ARBA" id="ARBA00004323"/>
    </source>
</evidence>
<evidence type="ECO:0000256" key="6">
    <source>
        <dbReference type="ARBA" id="ARBA00022968"/>
    </source>
</evidence>
<dbReference type="PANTHER" id="PTHR11214">
    <property type="entry name" value="BETA-1,3-N-ACETYLGLUCOSAMINYLTRANSFERASE"/>
    <property type="match status" value="1"/>
</dbReference>
<keyword evidence="6" id="KW-0735">Signal-anchor</keyword>
<dbReference type="OrthoDB" id="2139606at2759"/>
<keyword evidence="9" id="KW-0472">Membrane</keyword>
<dbReference type="Gene3D" id="3.90.550.50">
    <property type="match status" value="1"/>
</dbReference>
<evidence type="ECO:0000256" key="3">
    <source>
        <dbReference type="ARBA" id="ARBA00022676"/>
    </source>
</evidence>
<dbReference type="InParanoid" id="E4XUB4"/>
<protein>
    <recommendedName>
        <fullName evidence="10">Hexosyltransferase</fullName>
        <ecNumber evidence="10">2.4.1.-</ecNumber>
    </recommendedName>
</protein>
<accession>E4XUB4</accession>
<evidence type="ECO:0000256" key="11">
    <source>
        <dbReference type="SAM" id="MobiDB-lite"/>
    </source>
</evidence>
<evidence type="ECO:0000256" key="8">
    <source>
        <dbReference type="ARBA" id="ARBA00023034"/>
    </source>
</evidence>
<evidence type="ECO:0000313" key="12">
    <source>
        <dbReference type="EMBL" id="CBY13311.1"/>
    </source>
</evidence>
<comment type="subcellular location">
    <subcellularLocation>
        <location evidence="1 10">Golgi apparatus membrane</location>
        <topology evidence="1 10">Single-pass type II membrane protein</topology>
    </subcellularLocation>
</comment>
<dbReference type="Pfam" id="PF01762">
    <property type="entry name" value="Galactosyl_T"/>
    <property type="match status" value="1"/>
</dbReference>
<evidence type="ECO:0000256" key="10">
    <source>
        <dbReference type="RuleBase" id="RU363063"/>
    </source>
</evidence>
<dbReference type="PANTHER" id="PTHR11214:SF3">
    <property type="entry name" value="BETA-1,3-GALACTOSYLTRANSFERASE 6"/>
    <property type="match status" value="1"/>
</dbReference>
<evidence type="ECO:0000256" key="4">
    <source>
        <dbReference type="ARBA" id="ARBA00022679"/>
    </source>
</evidence>
<evidence type="ECO:0000256" key="7">
    <source>
        <dbReference type="ARBA" id="ARBA00022989"/>
    </source>
</evidence>
<dbReference type="GO" id="GO:0016758">
    <property type="term" value="F:hexosyltransferase activity"/>
    <property type="evidence" value="ECO:0007669"/>
    <property type="project" value="InterPro"/>
</dbReference>
<dbReference type="InterPro" id="IPR002659">
    <property type="entry name" value="Glyco_trans_31"/>
</dbReference>
<dbReference type="GO" id="GO:0006493">
    <property type="term" value="P:protein O-linked glycosylation"/>
    <property type="evidence" value="ECO:0007669"/>
    <property type="project" value="TreeGrafter"/>
</dbReference>
<reference evidence="12" key="1">
    <citation type="journal article" date="2010" name="Science">
        <title>Plasticity of animal genome architecture unmasked by rapid evolution of a pelagic tunicate.</title>
        <authorList>
            <person name="Denoeud F."/>
            <person name="Henriet S."/>
            <person name="Mungpakdee S."/>
            <person name="Aury J.M."/>
            <person name="Da Silva C."/>
            <person name="Brinkmann H."/>
            <person name="Mikhaleva J."/>
            <person name="Olsen L.C."/>
            <person name="Jubin C."/>
            <person name="Canestro C."/>
            <person name="Bouquet J.M."/>
            <person name="Danks G."/>
            <person name="Poulain J."/>
            <person name="Campsteijn C."/>
            <person name="Adamski M."/>
            <person name="Cross I."/>
            <person name="Yadetie F."/>
            <person name="Muffato M."/>
            <person name="Louis A."/>
            <person name="Butcher S."/>
            <person name="Tsagkogeorga G."/>
            <person name="Konrad A."/>
            <person name="Singh S."/>
            <person name="Jensen M.F."/>
            <person name="Cong E.H."/>
            <person name="Eikeseth-Otteraa H."/>
            <person name="Noel B."/>
            <person name="Anthouard V."/>
            <person name="Porcel B.M."/>
            <person name="Kachouri-Lafond R."/>
            <person name="Nishino A."/>
            <person name="Ugolini M."/>
            <person name="Chourrout P."/>
            <person name="Nishida H."/>
            <person name="Aasland R."/>
            <person name="Huzurbazar S."/>
            <person name="Westhof E."/>
            <person name="Delsuc F."/>
            <person name="Lehrach H."/>
            <person name="Reinhardt R."/>
            <person name="Weissenbach J."/>
            <person name="Roy S.W."/>
            <person name="Artiguenave F."/>
            <person name="Postlethwait J.H."/>
            <person name="Manak J.R."/>
            <person name="Thompson E.M."/>
            <person name="Jaillon O."/>
            <person name="Du Pasquier L."/>
            <person name="Boudinot P."/>
            <person name="Liberles D.A."/>
            <person name="Volff J.N."/>
            <person name="Philippe H."/>
            <person name="Lenhard B."/>
            <person name="Roest Crollius H."/>
            <person name="Wincker P."/>
            <person name="Chourrout D."/>
        </authorList>
    </citation>
    <scope>NUCLEOTIDE SEQUENCE [LARGE SCALE GENOMIC DNA]</scope>
</reference>
<keyword evidence="5" id="KW-0812">Transmembrane</keyword>
<dbReference type="EMBL" id="FN653175">
    <property type="protein sequence ID" value="CBY13311.1"/>
    <property type="molecule type" value="Genomic_DNA"/>
</dbReference>
<name>E4XUB4_OIKDI</name>
<dbReference type="AlphaFoldDB" id="E4XUB4"/>
<dbReference type="Proteomes" id="UP000001307">
    <property type="component" value="Unassembled WGS sequence"/>
</dbReference>
<evidence type="ECO:0000256" key="2">
    <source>
        <dbReference type="ARBA" id="ARBA00008661"/>
    </source>
</evidence>
<keyword evidence="8 10" id="KW-0333">Golgi apparatus</keyword>
<evidence type="ECO:0000256" key="9">
    <source>
        <dbReference type="ARBA" id="ARBA00023136"/>
    </source>
</evidence>
<organism evidence="12">
    <name type="scientific">Oikopleura dioica</name>
    <name type="common">Tunicate</name>
    <dbReference type="NCBI Taxonomy" id="34765"/>
    <lineage>
        <taxon>Eukaryota</taxon>
        <taxon>Metazoa</taxon>
        <taxon>Chordata</taxon>
        <taxon>Tunicata</taxon>
        <taxon>Appendicularia</taxon>
        <taxon>Copelata</taxon>
        <taxon>Oikopleuridae</taxon>
        <taxon>Oikopleura</taxon>
    </lineage>
</organism>
<keyword evidence="3 10" id="KW-0328">Glycosyltransferase</keyword>
<comment type="similarity">
    <text evidence="2 10">Belongs to the glycosyltransferase 31 family.</text>
</comment>
<dbReference type="GO" id="GO:0000139">
    <property type="term" value="C:Golgi membrane"/>
    <property type="evidence" value="ECO:0007669"/>
    <property type="project" value="UniProtKB-SubCell"/>
</dbReference>
<dbReference type="EC" id="2.4.1.-" evidence="10"/>
<proteinExistence type="inferred from homology"/>
<keyword evidence="7" id="KW-1133">Transmembrane helix</keyword>